<evidence type="ECO:0000313" key="3">
    <source>
        <dbReference type="Proteomes" id="UP000037251"/>
    </source>
</evidence>
<keyword evidence="3" id="KW-1185">Reference proteome</keyword>
<gene>
    <name evidence="2" type="ORF">ADK37_24825</name>
</gene>
<dbReference type="EMBL" id="LGUS01000177">
    <property type="protein sequence ID" value="KOG32941.1"/>
    <property type="molecule type" value="Genomic_DNA"/>
</dbReference>
<organism evidence="2 3">
    <name type="scientific">Streptomyces resistomycificus</name>
    <dbReference type="NCBI Taxonomy" id="67356"/>
    <lineage>
        <taxon>Bacteria</taxon>
        <taxon>Bacillati</taxon>
        <taxon>Actinomycetota</taxon>
        <taxon>Actinomycetes</taxon>
        <taxon>Kitasatosporales</taxon>
        <taxon>Streptomycetaceae</taxon>
        <taxon>Streptomyces</taxon>
        <taxon>Streptomyces aurantiacus group</taxon>
    </lineage>
</organism>
<evidence type="ECO:0000256" key="1">
    <source>
        <dbReference type="SAM" id="MobiDB-lite"/>
    </source>
</evidence>
<comment type="caution">
    <text evidence="2">The sequence shown here is derived from an EMBL/GenBank/DDBJ whole genome shotgun (WGS) entry which is preliminary data.</text>
</comment>
<feature type="region of interest" description="Disordered" evidence="1">
    <location>
        <begin position="150"/>
        <end position="227"/>
    </location>
</feature>
<accession>A0A0L8L4E0</accession>
<dbReference type="OrthoDB" id="3872177at2"/>
<reference evidence="3" key="1">
    <citation type="submission" date="2015-07" db="EMBL/GenBank/DDBJ databases">
        <authorList>
            <person name="Ju K.-S."/>
            <person name="Doroghazi J.R."/>
            <person name="Metcalf W.W."/>
        </authorList>
    </citation>
    <scope>NUCLEOTIDE SEQUENCE [LARGE SCALE GENOMIC DNA]</scope>
    <source>
        <strain evidence="3">NRRL 2290</strain>
    </source>
</reference>
<dbReference type="STRING" id="67356.AQJ84_34310"/>
<dbReference type="RefSeq" id="WP_030041898.1">
    <property type="nucleotide sequence ID" value="NZ_KL575611.1"/>
</dbReference>
<dbReference type="AlphaFoldDB" id="A0A0L8L4E0"/>
<name>A0A0L8L4E0_9ACTN</name>
<dbReference type="PATRIC" id="fig|67356.5.peg.5302"/>
<protein>
    <submittedName>
        <fullName evidence="2">Uncharacterized protein</fullName>
    </submittedName>
</protein>
<dbReference type="Proteomes" id="UP000037251">
    <property type="component" value="Unassembled WGS sequence"/>
</dbReference>
<dbReference type="eggNOG" id="ENOG502ZP4K">
    <property type="taxonomic scope" value="Bacteria"/>
</dbReference>
<sequence>MSKDAGGGGGGDLRAAGLGEIAKGITLTLEELRELGIDSLAGVGRGFSELQLSGLKLGHGDLTSAYTSFCERWEWGVRALVAEGNNFAEGVQLSAGTYYETDQYVEGAMKIVVNSAAGNPYAGEDEIARMSWGELRHNHPYANPDFSAESFEQARENSGQGWKDAGRDVMTSQTLGPVPGLTPENLRGVAGVGDGEYEQGLDESFGPSAEERGQAAEEGSGQGGHAG</sequence>
<evidence type="ECO:0000313" key="2">
    <source>
        <dbReference type="EMBL" id="KOG32941.1"/>
    </source>
</evidence>
<proteinExistence type="predicted"/>